<dbReference type="Gene3D" id="3.40.50.880">
    <property type="match status" value="1"/>
</dbReference>
<dbReference type="GO" id="GO:0004359">
    <property type="term" value="F:glutaminase activity"/>
    <property type="evidence" value="ECO:0007669"/>
    <property type="project" value="UniProtKB-EC"/>
</dbReference>
<dbReference type="InterPro" id="IPR017926">
    <property type="entry name" value="GATASE"/>
</dbReference>
<organism evidence="13 14">
    <name type="scientific">Oceanipulchritudo coccoides</name>
    <dbReference type="NCBI Taxonomy" id="2706888"/>
    <lineage>
        <taxon>Bacteria</taxon>
        <taxon>Pseudomonadati</taxon>
        <taxon>Verrucomicrobiota</taxon>
        <taxon>Opitutia</taxon>
        <taxon>Puniceicoccales</taxon>
        <taxon>Oceanipulchritudinaceae</taxon>
        <taxon>Oceanipulchritudo</taxon>
    </lineage>
</organism>
<evidence type="ECO:0000259" key="12">
    <source>
        <dbReference type="Pfam" id="PF00117"/>
    </source>
</evidence>
<dbReference type="Proteomes" id="UP000478417">
    <property type="component" value="Unassembled WGS sequence"/>
</dbReference>
<dbReference type="GO" id="GO:0000105">
    <property type="term" value="P:L-histidine biosynthetic process"/>
    <property type="evidence" value="ECO:0007669"/>
    <property type="project" value="UniProtKB-UniRule"/>
</dbReference>
<keyword evidence="5 10" id="KW-0315">Glutamine amidotransferase</keyword>
<dbReference type="Pfam" id="PF00117">
    <property type="entry name" value="GATase"/>
    <property type="match status" value="1"/>
</dbReference>
<keyword evidence="6 10" id="KW-0368">Histidine biosynthesis</keyword>
<evidence type="ECO:0000256" key="4">
    <source>
        <dbReference type="ARBA" id="ARBA00022801"/>
    </source>
</evidence>
<dbReference type="InterPro" id="IPR029062">
    <property type="entry name" value="Class_I_gatase-like"/>
</dbReference>
<dbReference type="UniPathway" id="UPA00031">
    <property type="reaction ID" value="UER00010"/>
</dbReference>
<accession>A0A6B2M3J8</accession>
<dbReference type="GO" id="GO:0000107">
    <property type="term" value="F:imidazoleglycerol-phosphate synthase activity"/>
    <property type="evidence" value="ECO:0007669"/>
    <property type="project" value="UniProtKB-UniRule"/>
</dbReference>
<dbReference type="GO" id="GO:0016829">
    <property type="term" value="F:lyase activity"/>
    <property type="evidence" value="ECO:0007669"/>
    <property type="project" value="UniProtKB-KW"/>
</dbReference>
<comment type="pathway">
    <text evidence="1 10">Amino-acid biosynthesis; L-histidine biosynthesis; L-histidine from 5-phospho-alpha-D-ribose 1-diphosphate: step 5/9.</text>
</comment>
<protein>
    <recommendedName>
        <fullName evidence="10">Imidazole glycerol phosphate synthase subunit HisH</fullName>
        <ecNumber evidence="10">4.3.2.10</ecNumber>
    </recommendedName>
    <alternativeName>
        <fullName evidence="10">IGP synthase glutaminase subunit</fullName>
        <ecNumber evidence="10">3.5.1.2</ecNumber>
    </alternativeName>
    <alternativeName>
        <fullName evidence="10">IGP synthase subunit HisH</fullName>
    </alternativeName>
    <alternativeName>
        <fullName evidence="10">ImGP synthase subunit HisH</fullName>
        <shortName evidence="10">IGPS subunit HisH</shortName>
    </alternativeName>
</protein>
<evidence type="ECO:0000256" key="2">
    <source>
        <dbReference type="ARBA" id="ARBA00011152"/>
    </source>
</evidence>
<feature type="active site" description="Nucleophile" evidence="10 11">
    <location>
        <position position="86"/>
    </location>
</feature>
<dbReference type="CDD" id="cd01748">
    <property type="entry name" value="GATase1_IGP_Synthase"/>
    <property type="match status" value="1"/>
</dbReference>
<sequence>MDAGEGPVVAILDYGMGNLRSVHRAFLAVGAKARIVEQPSEAERADALVFPGQGAIVDTMRLLKERGWDRFICDWIRQDRPFFGICLGLQALFDFSEEGNTKGLGVFPGVVKRFSFPLESGLKIPHMGWNSVRFRSLEGTLQKGLSLDTDQYYFVHSYYVVPESKELIWSTTDYGDLSFCSAIRRGNLIATQFHPEKSQSRGLQLYRNFVNSVSEPDSPL</sequence>
<evidence type="ECO:0000256" key="5">
    <source>
        <dbReference type="ARBA" id="ARBA00022962"/>
    </source>
</evidence>
<dbReference type="PROSITE" id="PS51273">
    <property type="entry name" value="GATASE_TYPE_1"/>
    <property type="match status" value="1"/>
</dbReference>
<evidence type="ECO:0000256" key="10">
    <source>
        <dbReference type="HAMAP-Rule" id="MF_00278"/>
    </source>
</evidence>
<evidence type="ECO:0000256" key="11">
    <source>
        <dbReference type="PIRSR" id="PIRSR000495-1"/>
    </source>
</evidence>
<keyword evidence="10" id="KW-0963">Cytoplasm</keyword>
<comment type="subcellular location">
    <subcellularLocation>
        <location evidence="10">Cytoplasm</location>
    </subcellularLocation>
</comment>
<keyword evidence="4 10" id="KW-0378">Hydrolase</keyword>
<dbReference type="PANTHER" id="PTHR42701:SF1">
    <property type="entry name" value="IMIDAZOLE GLYCEROL PHOSPHATE SYNTHASE SUBUNIT HISH"/>
    <property type="match status" value="1"/>
</dbReference>
<evidence type="ECO:0000256" key="1">
    <source>
        <dbReference type="ARBA" id="ARBA00005091"/>
    </source>
</evidence>
<dbReference type="EMBL" id="JAAGNX010000002">
    <property type="protein sequence ID" value="NDV62674.1"/>
    <property type="molecule type" value="Genomic_DNA"/>
</dbReference>
<feature type="domain" description="Glutamine amidotransferase" evidence="12">
    <location>
        <begin position="11"/>
        <end position="210"/>
    </location>
</feature>
<comment type="function">
    <text evidence="10">IGPS catalyzes the conversion of PRFAR and glutamine to IGP, AICAR and glutamate. The HisH subunit catalyzes the hydrolysis of glutamine to glutamate and ammonia as part of the synthesis of IGP and AICAR. The resulting ammonia molecule is channeled to the active site of HisF.</text>
</comment>
<evidence type="ECO:0000313" key="14">
    <source>
        <dbReference type="Proteomes" id="UP000478417"/>
    </source>
</evidence>
<reference evidence="13 14" key="1">
    <citation type="submission" date="2020-02" db="EMBL/GenBank/DDBJ databases">
        <title>Albibacoteraceae fam. nov., the first described family within the subdivision 4 Verrucomicrobia.</title>
        <authorList>
            <person name="Xi F."/>
        </authorList>
    </citation>
    <scope>NUCLEOTIDE SEQUENCE [LARGE SCALE GENOMIC DNA]</scope>
    <source>
        <strain evidence="13 14">CK1056</strain>
    </source>
</reference>
<evidence type="ECO:0000256" key="6">
    <source>
        <dbReference type="ARBA" id="ARBA00023102"/>
    </source>
</evidence>
<evidence type="ECO:0000256" key="7">
    <source>
        <dbReference type="ARBA" id="ARBA00023239"/>
    </source>
</evidence>
<dbReference type="SUPFAM" id="SSF52317">
    <property type="entry name" value="Class I glutamine amidotransferase-like"/>
    <property type="match status" value="1"/>
</dbReference>
<keyword evidence="3 10" id="KW-0028">Amino-acid biosynthesis</keyword>
<comment type="catalytic activity">
    <reaction evidence="8 10">
        <text>5-[(5-phospho-1-deoxy-D-ribulos-1-ylimino)methylamino]-1-(5-phospho-beta-D-ribosyl)imidazole-4-carboxamide + L-glutamine = D-erythro-1-(imidazol-4-yl)glycerol 3-phosphate + 5-amino-1-(5-phospho-beta-D-ribosyl)imidazole-4-carboxamide + L-glutamate + H(+)</text>
        <dbReference type="Rhea" id="RHEA:24793"/>
        <dbReference type="ChEBI" id="CHEBI:15378"/>
        <dbReference type="ChEBI" id="CHEBI:29985"/>
        <dbReference type="ChEBI" id="CHEBI:58278"/>
        <dbReference type="ChEBI" id="CHEBI:58359"/>
        <dbReference type="ChEBI" id="CHEBI:58475"/>
        <dbReference type="ChEBI" id="CHEBI:58525"/>
        <dbReference type="EC" id="4.3.2.10"/>
    </reaction>
</comment>
<evidence type="ECO:0000313" key="13">
    <source>
        <dbReference type="EMBL" id="NDV62674.1"/>
    </source>
</evidence>
<dbReference type="AlphaFoldDB" id="A0A6B2M3J8"/>
<feature type="active site" evidence="10 11">
    <location>
        <position position="196"/>
    </location>
</feature>
<comment type="catalytic activity">
    <reaction evidence="9 10">
        <text>L-glutamine + H2O = L-glutamate + NH4(+)</text>
        <dbReference type="Rhea" id="RHEA:15889"/>
        <dbReference type="ChEBI" id="CHEBI:15377"/>
        <dbReference type="ChEBI" id="CHEBI:28938"/>
        <dbReference type="ChEBI" id="CHEBI:29985"/>
        <dbReference type="ChEBI" id="CHEBI:58359"/>
        <dbReference type="EC" id="3.5.1.2"/>
    </reaction>
</comment>
<dbReference type="GO" id="GO:0005737">
    <property type="term" value="C:cytoplasm"/>
    <property type="evidence" value="ECO:0007669"/>
    <property type="project" value="UniProtKB-SubCell"/>
</dbReference>
<evidence type="ECO:0000256" key="8">
    <source>
        <dbReference type="ARBA" id="ARBA00047838"/>
    </source>
</evidence>
<evidence type="ECO:0000256" key="3">
    <source>
        <dbReference type="ARBA" id="ARBA00022605"/>
    </source>
</evidence>
<keyword evidence="14" id="KW-1185">Reference proteome</keyword>
<gene>
    <name evidence="10 13" type="primary">hisH</name>
    <name evidence="13" type="ORF">G0Q06_09450</name>
</gene>
<feature type="active site" evidence="10 11">
    <location>
        <position position="194"/>
    </location>
</feature>
<keyword evidence="7 10" id="KW-0456">Lyase</keyword>
<comment type="subunit">
    <text evidence="2 10">Heterodimer of HisH and HisF.</text>
</comment>
<comment type="caution">
    <text evidence="13">The sequence shown here is derived from an EMBL/GenBank/DDBJ whole genome shotgun (WGS) entry which is preliminary data.</text>
</comment>
<dbReference type="PIRSF" id="PIRSF000495">
    <property type="entry name" value="Amidotransf_hisH"/>
    <property type="match status" value="1"/>
</dbReference>
<proteinExistence type="inferred from homology"/>
<dbReference type="InterPro" id="IPR010139">
    <property type="entry name" value="Imidazole-glycPsynth_HisH"/>
</dbReference>
<dbReference type="EC" id="3.5.1.2" evidence="10"/>
<dbReference type="PANTHER" id="PTHR42701">
    <property type="entry name" value="IMIDAZOLE GLYCEROL PHOSPHATE SYNTHASE SUBUNIT HISH"/>
    <property type="match status" value="1"/>
</dbReference>
<evidence type="ECO:0000256" key="9">
    <source>
        <dbReference type="ARBA" id="ARBA00049534"/>
    </source>
</evidence>
<dbReference type="EC" id="4.3.2.10" evidence="10"/>
<dbReference type="HAMAP" id="MF_00278">
    <property type="entry name" value="HisH"/>
    <property type="match status" value="1"/>
</dbReference>
<name>A0A6B2M3J8_9BACT</name>
<dbReference type="NCBIfam" id="TIGR01855">
    <property type="entry name" value="IMP_synth_hisH"/>
    <property type="match status" value="1"/>
</dbReference>